<organism evidence="9 10">
    <name type="scientific">Actinobacillus delphinicola</name>
    <dbReference type="NCBI Taxonomy" id="51161"/>
    <lineage>
        <taxon>Bacteria</taxon>
        <taxon>Pseudomonadati</taxon>
        <taxon>Pseudomonadota</taxon>
        <taxon>Gammaproteobacteria</taxon>
        <taxon>Pasteurellales</taxon>
        <taxon>Pasteurellaceae</taxon>
        <taxon>Actinobacillus</taxon>
    </lineage>
</organism>
<dbReference type="Pfam" id="PF03602">
    <property type="entry name" value="Cons_hypoth95"/>
    <property type="match status" value="1"/>
</dbReference>
<evidence type="ECO:0000313" key="9">
    <source>
        <dbReference type="EMBL" id="VEJ10103.1"/>
    </source>
</evidence>
<evidence type="ECO:0000256" key="7">
    <source>
        <dbReference type="ARBA" id="ARBA00048326"/>
    </source>
</evidence>
<dbReference type="GO" id="GO:0003676">
    <property type="term" value="F:nucleic acid binding"/>
    <property type="evidence" value="ECO:0007669"/>
    <property type="project" value="InterPro"/>
</dbReference>
<keyword evidence="8" id="KW-0949">S-adenosyl-L-methionine</keyword>
<comment type="similarity">
    <text evidence="2 8">Belongs to the methyltransferase superfamily. RsmD family.</text>
</comment>
<evidence type="ECO:0000313" key="10">
    <source>
        <dbReference type="Proteomes" id="UP000279799"/>
    </source>
</evidence>
<comment type="function">
    <text evidence="1 8">Specifically methylates the guanine in position 966 of 16S rRNA in the assembled 30S particle.</text>
</comment>
<dbReference type="RefSeq" id="WP_232019043.1">
    <property type="nucleotide sequence ID" value="NZ_LR134510.1"/>
</dbReference>
<dbReference type="PANTHER" id="PTHR43542">
    <property type="entry name" value="METHYLTRANSFERASE"/>
    <property type="match status" value="1"/>
</dbReference>
<dbReference type="PANTHER" id="PTHR43542:SF1">
    <property type="entry name" value="METHYLTRANSFERASE"/>
    <property type="match status" value="1"/>
</dbReference>
<comment type="catalytic activity">
    <reaction evidence="7 8">
        <text>guanosine(966) in 16S rRNA + S-adenosyl-L-methionine = N(2)-methylguanosine(966) in 16S rRNA + S-adenosyl-L-homocysteine + H(+)</text>
        <dbReference type="Rhea" id="RHEA:23548"/>
        <dbReference type="Rhea" id="RHEA-COMP:10211"/>
        <dbReference type="Rhea" id="RHEA-COMP:10212"/>
        <dbReference type="ChEBI" id="CHEBI:15378"/>
        <dbReference type="ChEBI" id="CHEBI:57856"/>
        <dbReference type="ChEBI" id="CHEBI:59789"/>
        <dbReference type="ChEBI" id="CHEBI:74269"/>
        <dbReference type="ChEBI" id="CHEBI:74481"/>
        <dbReference type="EC" id="2.1.1.171"/>
    </reaction>
</comment>
<keyword evidence="10" id="KW-1185">Reference proteome</keyword>
<evidence type="ECO:0000256" key="2">
    <source>
        <dbReference type="ARBA" id="ARBA00005269"/>
    </source>
</evidence>
<dbReference type="PIRSF" id="PIRSF004553">
    <property type="entry name" value="CHP00095"/>
    <property type="match status" value="1"/>
</dbReference>
<keyword evidence="8" id="KW-0698">rRNA processing</keyword>
<dbReference type="GO" id="GO:0052913">
    <property type="term" value="F:16S rRNA (guanine(966)-N(2))-methyltransferase activity"/>
    <property type="evidence" value="ECO:0007669"/>
    <property type="project" value="UniProtKB-EC"/>
</dbReference>
<dbReference type="KEGG" id="adp:NCTC12871_01611"/>
<dbReference type="InterPro" id="IPR002052">
    <property type="entry name" value="DNA_methylase_N6_adenine_CS"/>
</dbReference>
<evidence type="ECO:0000256" key="3">
    <source>
        <dbReference type="ARBA" id="ARBA00012141"/>
    </source>
</evidence>
<dbReference type="PROSITE" id="PS00092">
    <property type="entry name" value="N6_MTASE"/>
    <property type="match status" value="1"/>
</dbReference>
<dbReference type="AlphaFoldDB" id="A0A448TW10"/>
<dbReference type="Proteomes" id="UP000279799">
    <property type="component" value="Chromosome"/>
</dbReference>
<evidence type="ECO:0000256" key="4">
    <source>
        <dbReference type="ARBA" id="ARBA00013682"/>
    </source>
</evidence>
<accession>A0A448TW10</accession>
<dbReference type="Gene3D" id="3.40.50.150">
    <property type="entry name" value="Vaccinia Virus protein VP39"/>
    <property type="match status" value="1"/>
</dbReference>
<dbReference type="SUPFAM" id="SSF53335">
    <property type="entry name" value="S-adenosyl-L-methionine-dependent methyltransferases"/>
    <property type="match status" value="1"/>
</dbReference>
<protein>
    <recommendedName>
        <fullName evidence="4 8">Ribosomal RNA small subunit methyltransferase D</fullName>
        <ecNumber evidence="3 8">2.1.1.171</ecNumber>
    </recommendedName>
</protein>
<dbReference type="CDD" id="cd02440">
    <property type="entry name" value="AdoMet_MTases"/>
    <property type="match status" value="1"/>
</dbReference>
<dbReference type="InterPro" id="IPR004398">
    <property type="entry name" value="RNA_MeTrfase_RsmD"/>
</dbReference>
<name>A0A448TW10_9PAST</name>
<gene>
    <name evidence="9" type="primary">rsmD</name>
    <name evidence="9" type="ORF">NCTC12871_01611</name>
</gene>
<keyword evidence="5 8" id="KW-0489">Methyltransferase</keyword>
<proteinExistence type="inferred from homology"/>
<evidence type="ECO:0000256" key="1">
    <source>
        <dbReference type="ARBA" id="ARBA00002649"/>
    </source>
</evidence>
<reference evidence="9 10" key="1">
    <citation type="submission" date="2018-12" db="EMBL/GenBank/DDBJ databases">
        <authorList>
            <consortium name="Pathogen Informatics"/>
        </authorList>
    </citation>
    <scope>NUCLEOTIDE SEQUENCE [LARGE SCALE GENOMIC DNA]</scope>
    <source>
        <strain evidence="9 10">NCTC12871</strain>
    </source>
</reference>
<sequence>MKKNQRNMADNKSNAIGQVRIISGLWRGRKLPVLNSEGLRPTGDRVKETLFNWLMGEVAGATVLDCFSGSGSLGFEALSRSAQEVLFLEKDKRVAAQLSQNLKALKTDKGLVKCTDTLQFLRQNTGNQQFDLVFLDPPFHFDLVKQTLALLEEYHWLKDNALVYVETEKGVTLSLSANWVCEKERVTGQVCYRLYRYSNTAV</sequence>
<evidence type="ECO:0000256" key="5">
    <source>
        <dbReference type="ARBA" id="ARBA00022603"/>
    </source>
</evidence>
<dbReference type="EC" id="2.1.1.171" evidence="3 8"/>
<evidence type="ECO:0000256" key="6">
    <source>
        <dbReference type="ARBA" id="ARBA00022679"/>
    </source>
</evidence>
<evidence type="ECO:0000256" key="8">
    <source>
        <dbReference type="PIRNR" id="PIRNR004553"/>
    </source>
</evidence>
<dbReference type="NCBIfam" id="TIGR00095">
    <property type="entry name" value="16S rRNA (guanine(966)-N(2))-methyltransferase RsmD"/>
    <property type="match status" value="1"/>
</dbReference>
<dbReference type="InterPro" id="IPR029063">
    <property type="entry name" value="SAM-dependent_MTases_sf"/>
</dbReference>
<dbReference type="EMBL" id="LR134510">
    <property type="protein sequence ID" value="VEJ10103.1"/>
    <property type="molecule type" value="Genomic_DNA"/>
</dbReference>
<keyword evidence="6 8" id="KW-0808">Transferase</keyword>